<evidence type="ECO:0000313" key="6">
    <source>
        <dbReference type="Proteomes" id="UP001301958"/>
    </source>
</evidence>
<dbReference type="PANTHER" id="PTHR13486:SF2">
    <property type="entry name" value="SPLICING FACTOR C9ORF78"/>
    <property type="match status" value="1"/>
</dbReference>
<organism evidence="5 6">
    <name type="scientific">Podospora fimiseda</name>
    <dbReference type="NCBI Taxonomy" id="252190"/>
    <lineage>
        <taxon>Eukaryota</taxon>
        <taxon>Fungi</taxon>
        <taxon>Dikarya</taxon>
        <taxon>Ascomycota</taxon>
        <taxon>Pezizomycotina</taxon>
        <taxon>Sordariomycetes</taxon>
        <taxon>Sordariomycetidae</taxon>
        <taxon>Sordariales</taxon>
        <taxon>Podosporaceae</taxon>
        <taxon>Podospora</taxon>
    </lineage>
</organism>
<keyword evidence="3" id="KW-0539">Nucleus</keyword>
<evidence type="ECO:0000256" key="2">
    <source>
        <dbReference type="ARBA" id="ARBA00007643"/>
    </source>
</evidence>
<feature type="region of interest" description="Disordered" evidence="4">
    <location>
        <begin position="320"/>
        <end position="371"/>
    </location>
</feature>
<evidence type="ECO:0000313" key="5">
    <source>
        <dbReference type="EMBL" id="KAK4227627.1"/>
    </source>
</evidence>
<feature type="compositionally biased region" description="Low complexity" evidence="4">
    <location>
        <begin position="44"/>
        <end position="55"/>
    </location>
</feature>
<evidence type="ECO:0000256" key="1">
    <source>
        <dbReference type="ARBA" id="ARBA00004123"/>
    </source>
</evidence>
<dbReference type="GO" id="GO:0005681">
    <property type="term" value="C:spliceosomal complex"/>
    <property type="evidence" value="ECO:0007669"/>
    <property type="project" value="TreeGrafter"/>
</dbReference>
<protein>
    <submittedName>
        <fullName evidence="5">Hepatocellular carcinoma-associated antigen 59-domain-containing protein</fullName>
    </submittedName>
</protein>
<name>A0AAN7GZ73_9PEZI</name>
<dbReference type="AlphaFoldDB" id="A0AAN7GZ73"/>
<gene>
    <name evidence="5" type="ORF">QBC38DRAFT_477431</name>
</gene>
<reference evidence="5" key="1">
    <citation type="journal article" date="2023" name="Mol. Phylogenet. Evol.">
        <title>Genome-scale phylogeny and comparative genomics of the fungal order Sordariales.</title>
        <authorList>
            <person name="Hensen N."/>
            <person name="Bonometti L."/>
            <person name="Westerberg I."/>
            <person name="Brannstrom I.O."/>
            <person name="Guillou S."/>
            <person name="Cros-Aarteil S."/>
            <person name="Calhoun S."/>
            <person name="Haridas S."/>
            <person name="Kuo A."/>
            <person name="Mondo S."/>
            <person name="Pangilinan J."/>
            <person name="Riley R."/>
            <person name="LaButti K."/>
            <person name="Andreopoulos B."/>
            <person name="Lipzen A."/>
            <person name="Chen C."/>
            <person name="Yan M."/>
            <person name="Daum C."/>
            <person name="Ng V."/>
            <person name="Clum A."/>
            <person name="Steindorff A."/>
            <person name="Ohm R.A."/>
            <person name="Martin F."/>
            <person name="Silar P."/>
            <person name="Natvig D.O."/>
            <person name="Lalanne C."/>
            <person name="Gautier V."/>
            <person name="Ament-Velasquez S.L."/>
            <person name="Kruys A."/>
            <person name="Hutchinson M.I."/>
            <person name="Powell A.J."/>
            <person name="Barry K."/>
            <person name="Miller A.N."/>
            <person name="Grigoriev I.V."/>
            <person name="Debuchy R."/>
            <person name="Gladieux P."/>
            <person name="Hiltunen Thoren M."/>
            <person name="Johannesson H."/>
        </authorList>
    </citation>
    <scope>NUCLEOTIDE SEQUENCE</scope>
    <source>
        <strain evidence="5">CBS 990.96</strain>
    </source>
</reference>
<dbReference type="Pfam" id="PF07052">
    <property type="entry name" value="Hep_59"/>
    <property type="match status" value="1"/>
</dbReference>
<feature type="compositionally biased region" description="Basic and acidic residues" evidence="4">
    <location>
        <begin position="238"/>
        <end position="252"/>
    </location>
</feature>
<feature type="compositionally biased region" description="Basic and acidic residues" evidence="4">
    <location>
        <begin position="357"/>
        <end position="371"/>
    </location>
</feature>
<dbReference type="EMBL" id="MU865329">
    <property type="protein sequence ID" value="KAK4227627.1"/>
    <property type="molecule type" value="Genomic_DNA"/>
</dbReference>
<accession>A0AAN7GZ73</accession>
<comment type="similarity">
    <text evidence="2">Belongs to the TLS1 family.</text>
</comment>
<reference evidence="5" key="2">
    <citation type="submission" date="2023-05" db="EMBL/GenBank/DDBJ databases">
        <authorList>
            <consortium name="Lawrence Berkeley National Laboratory"/>
            <person name="Steindorff A."/>
            <person name="Hensen N."/>
            <person name="Bonometti L."/>
            <person name="Westerberg I."/>
            <person name="Brannstrom I.O."/>
            <person name="Guillou S."/>
            <person name="Cros-Aarteil S."/>
            <person name="Calhoun S."/>
            <person name="Haridas S."/>
            <person name="Kuo A."/>
            <person name="Mondo S."/>
            <person name="Pangilinan J."/>
            <person name="Riley R."/>
            <person name="Labutti K."/>
            <person name="Andreopoulos B."/>
            <person name="Lipzen A."/>
            <person name="Chen C."/>
            <person name="Yanf M."/>
            <person name="Daum C."/>
            <person name="Ng V."/>
            <person name="Clum A."/>
            <person name="Ohm R."/>
            <person name="Martin F."/>
            <person name="Silar P."/>
            <person name="Natvig D."/>
            <person name="Lalanne C."/>
            <person name="Gautier V."/>
            <person name="Ament-Velasquez S.L."/>
            <person name="Kruys A."/>
            <person name="Hutchinson M.I."/>
            <person name="Powell A.J."/>
            <person name="Barry K."/>
            <person name="Miller A.N."/>
            <person name="Grigoriev I.V."/>
            <person name="Debuchy R."/>
            <person name="Gladieux P."/>
            <person name="Thoren M.H."/>
            <person name="Johannesson H."/>
        </authorList>
    </citation>
    <scope>NUCLEOTIDE SEQUENCE</scope>
    <source>
        <strain evidence="5">CBS 990.96</strain>
    </source>
</reference>
<feature type="region of interest" description="Disordered" evidence="4">
    <location>
        <begin position="1"/>
        <end position="64"/>
    </location>
</feature>
<sequence length="371" mass="41474">MSTPETESAAEPKIVFRAGKKRKAYRQRAEEEVDNAPSTAAHDATPVAPPTAEATPQEDEEEGLSVAEALRLRNARKHKLGGVGFRAGQFSNNESATADHNTEQGLVVHDGACTQTSMDIIGAVNTRFAPQTGLVGEIVNKHMEEYVESELARRKRNAAEASAREEEQANKISYATYNRQDSTTTGSMPQVVDSERVLQGKLMEIDLGEDARARNIEMTERARRRLQGQIDEEDEQSGDGRRKVRIGRDGKPWRPRNRRNSDDIKRDQLVEAFLSENKLDMYDVSAERSEAAAAPEENDEYAADDRIAEEFRRDFMDAIAQRNRKRRPATTAKQAAKSREDVLKGPKLGGSRNARAAARDVLLKEQQSKRR</sequence>
<evidence type="ECO:0000256" key="4">
    <source>
        <dbReference type="SAM" id="MobiDB-lite"/>
    </source>
</evidence>
<dbReference type="GO" id="GO:0000398">
    <property type="term" value="P:mRNA splicing, via spliceosome"/>
    <property type="evidence" value="ECO:0007669"/>
    <property type="project" value="TreeGrafter"/>
</dbReference>
<keyword evidence="6" id="KW-1185">Reference proteome</keyword>
<proteinExistence type="inferred from homology"/>
<dbReference type="Proteomes" id="UP001301958">
    <property type="component" value="Unassembled WGS sequence"/>
</dbReference>
<comment type="caution">
    <text evidence="5">The sequence shown here is derived from an EMBL/GenBank/DDBJ whole genome shotgun (WGS) entry which is preliminary data.</text>
</comment>
<dbReference type="PANTHER" id="PTHR13486">
    <property type="entry name" value="TELOMERE LENGTH AND SILENCING PROTEIN 1 TLS1 FAMILY MEMBER"/>
    <property type="match status" value="1"/>
</dbReference>
<comment type="subcellular location">
    <subcellularLocation>
        <location evidence="1">Nucleus</location>
    </subcellularLocation>
</comment>
<evidence type="ECO:0000256" key="3">
    <source>
        <dbReference type="ARBA" id="ARBA00023242"/>
    </source>
</evidence>
<dbReference type="InterPro" id="IPR010756">
    <property type="entry name" value="Tls1-like"/>
</dbReference>
<feature type="region of interest" description="Disordered" evidence="4">
    <location>
        <begin position="223"/>
        <end position="262"/>
    </location>
</feature>